<dbReference type="AlphaFoldDB" id="A0A0E9PIU5"/>
<reference evidence="1" key="2">
    <citation type="journal article" date="2015" name="Fish Shellfish Immunol.">
        <title>Early steps in the European eel (Anguilla anguilla)-Vibrio vulnificus interaction in the gills: Role of the RtxA13 toxin.</title>
        <authorList>
            <person name="Callol A."/>
            <person name="Pajuelo D."/>
            <person name="Ebbesson L."/>
            <person name="Teles M."/>
            <person name="MacKenzie S."/>
            <person name="Amaro C."/>
        </authorList>
    </citation>
    <scope>NUCLEOTIDE SEQUENCE</scope>
</reference>
<name>A0A0E9PIU5_ANGAN</name>
<dbReference type="EMBL" id="GBXM01104824">
    <property type="protein sequence ID" value="JAH03753.1"/>
    <property type="molecule type" value="Transcribed_RNA"/>
</dbReference>
<proteinExistence type="predicted"/>
<protein>
    <submittedName>
        <fullName evidence="1">Uncharacterized protein</fullName>
    </submittedName>
</protein>
<reference evidence="1" key="1">
    <citation type="submission" date="2014-11" db="EMBL/GenBank/DDBJ databases">
        <authorList>
            <person name="Amaro Gonzalez C."/>
        </authorList>
    </citation>
    <scope>NUCLEOTIDE SEQUENCE</scope>
</reference>
<accession>A0A0E9PIU5</accession>
<evidence type="ECO:0000313" key="1">
    <source>
        <dbReference type="EMBL" id="JAH03753.1"/>
    </source>
</evidence>
<sequence length="46" mass="5421">MIRRFSNNPVLNPCEMHSFNFLGIPEQCHSVVLLRFQKHCHLSILN</sequence>
<organism evidence="1">
    <name type="scientific">Anguilla anguilla</name>
    <name type="common">European freshwater eel</name>
    <name type="synonym">Muraena anguilla</name>
    <dbReference type="NCBI Taxonomy" id="7936"/>
    <lineage>
        <taxon>Eukaryota</taxon>
        <taxon>Metazoa</taxon>
        <taxon>Chordata</taxon>
        <taxon>Craniata</taxon>
        <taxon>Vertebrata</taxon>
        <taxon>Euteleostomi</taxon>
        <taxon>Actinopterygii</taxon>
        <taxon>Neopterygii</taxon>
        <taxon>Teleostei</taxon>
        <taxon>Anguilliformes</taxon>
        <taxon>Anguillidae</taxon>
        <taxon>Anguilla</taxon>
    </lineage>
</organism>